<keyword evidence="4 10" id="KW-1133">Transmembrane helix</keyword>
<proteinExistence type="inferred from homology"/>
<feature type="binding site" evidence="10">
    <location>
        <position position="79"/>
    </location>
    <ligand>
        <name>Na(+)</name>
        <dbReference type="ChEBI" id="CHEBI:29101"/>
        <note>structural</note>
    </ligand>
</feature>
<name>A0A2S3ZVN5_ARTGL</name>
<evidence type="ECO:0000256" key="4">
    <source>
        <dbReference type="ARBA" id="ARBA00022989"/>
    </source>
</evidence>
<keyword evidence="6 10" id="KW-0407">Ion channel</keyword>
<dbReference type="HAMAP" id="MF_00454">
    <property type="entry name" value="FluC"/>
    <property type="match status" value="1"/>
</dbReference>
<dbReference type="InterPro" id="IPR003691">
    <property type="entry name" value="FluC"/>
</dbReference>
<organism evidence="11 12">
    <name type="scientific">Arthrobacter glacialis</name>
    <dbReference type="NCBI Taxonomy" id="1664"/>
    <lineage>
        <taxon>Bacteria</taxon>
        <taxon>Bacillati</taxon>
        <taxon>Actinomycetota</taxon>
        <taxon>Actinomycetes</taxon>
        <taxon>Micrococcales</taxon>
        <taxon>Micrococcaceae</taxon>
        <taxon>Arthrobacter</taxon>
    </lineage>
</organism>
<dbReference type="GO" id="GO:0046872">
    <property type="term" value="F:metal ion binding"/>
    <property type="evidence" value="ECO:0007669"/>
    <property type="project" value="UniProtKB-KW"/>
</dbReference>
<evidence type="ECO:0000256" key="8">
    <source>
        <dbReference type="ARBA" id="ARBA00035585"/>
    </source>
</evidence>
<comment type="caution">
    <text evidence="11">The sequence shown here is derived from an EMBL/GenBank/DDBJ whole genome shotgun (WGS) entry which is preliminary data.</text>
</comment>
<evidence type="ECO:0000256" key="2">
    <source>
        <dbReference type="ARBA" id="ARBA00022475"/>
    </source>
</evidence>
<evidence type="ECO:0000256" key="6">
    <source>
        <dbReference type="ARBA" id="ARBA00023303"/>
    </source>
</evidence>
<sequence length="143" mass="14643">MRPQSLGWVALGGTLGAGAREALILGMPDVGHVPWAIVLANIVGAFLLGLLYSALSTIPQARAQRTRRLRLLLGTGFCGGFTTYSTLALGVVVMAGSGGLFWATAYALGTVLFGALATWAGIAVGILAGPGAVHRPLKTDGQR</sequence>
<dbReference type="PANTHER" id="PTHR28259:SF1">
    <property type="entry name" value="FLUORIDE EXPORT PROTEIN 1-RELATED"/>
    <property type="match status" value="1"/>
</dbReference>
<feature type="transmembrane region" description="Helical" evidence="10">
    <location>
        <begin position="71"/>
        <end position="95"/>
    </location>
</feature>
<evidence type="ECO:0000256" key="3">
    <source>
        <dbReference type="ARBA" id="ARBA00022692"/>
    </source>
</evidence>
<feature type="transmembrane region" description="Helical" evidence="10">
    <location>
        <begin position="32"/>
        <end position="51"/>
    </location>
</feature>
<comment type="activity regulation">
    <text evidence="10">Na(+) is not transported, but it plays an essential structural role and its presence is essential for fluoride channel function.</text>
</comment>
<evidence type="ECO:0000256" key="10">
    <source>
        <dbReference type="HAMAP-Rule" id="MF_00454"/>
    </source>
</evidence>
<evidence type="ECO:0000313" key="12">
    <source>
        <dbReference type="Proteomes" id="UP000237061"/>
    </source>
</evidence>
<evidence type="ECO:0000256" key="9">
    <source>
        <dbReference type="ARBA" id="ARBA00049940"/>
    </source>
</evidence>
<protein>
    <recommendedName>
        <fullName evidence="10">Fluoride-specific ion channel FluC</fullName>
    </recommendedName>
</protein>
<dbReference type="EMBL" id="PPXC01000010">
    <property type="protein sequence ID" value="POH72937.1"/>
    <property type="molecule type" value="Genomic_DNA"/>
</dbReference>
<dbReference type="Pfam" id="PF02537">
    <property type="entry name" value="CRCB"/>
    <property type="match status" value="1"/>
</dbReference>
<dbReference type="Proteomes" id="UP000237061">
    <property type="component" value="Unassembled WGS sequence"/>
</dbReference>
<keyword evidence="5 10" id="KW-0472">Membrane</keyword>
<evidence type="ECO:0000256" key="5">
    <source>
        <dbReference type="ARBA" id="ARBA00023136"/>
    </source>
</evidence>
<comment type="function">
    <text evidence="9 10">Fluoride-specific ion channel. Important for reducing fluoride concentration in the cell, thus reducing its toxicity.</text>
</comment>
<keyword evidence="12" id="KW-1185">Reference proteome</keyword>
<dbReference type="AlphaFoldDB" id="A0A2S3ZVN5"/>
<keyword evidence="10" id="KW-0915">Sodium</keyword>
<keyword evidence="10" id="KW-0813">Transport</keyword>
<keyword evidence="10" id="KW-0406">Ion transport</keyword>
<comment type="catalytic activity">
    <reaction evidence="8">
        <text>fluoride(in) = fluoride(out)</text>
        <dbReference type="Rhea" id="RHEA:76159"/>
        <dbReference type="ChEBI" id="CHEBI:17051"/>
    </reaction>
    <physiologicalReaction direction="left-to-right" evidence="8">
        <dbReference type="Rhea" id="RHEA:76160"/>
    </physiologicalReaction>
</comment>
<evidence type="ECO:0000313" key="11">
    <source>
        <dbReference type="EMBL" id="POH72937.1"/>
    </source>
</evidence>
<comment type="similarity">
    <text evidence="7 10">Belongs to the fluoride channel Fluc/FEX (TC 1.A.43) family.</text>
</comment>
<dbReference type="GO" id="GO:0140114">
    <property type="term" value="P:cellular detoxification of fluoride"/>
    <property type="evidence" value="ECO:0007669"/>
    <property type="project" value="UniProtKB-UniRule"/>
</dbReference>
<feature type="transmembrane region" description="Helical" evidence="10">
    <location>
        <begin position="101"/>
        <end position="128"/>
    </location>
</feature>
<dbReference type="PANTHER" id="PTHR28259">
    <property type="entry name" value="FLUORIDE EXPORT PROTEIN 1-RELATED"/>
    <property type="match status" value="1"/>
</dbReference>
<keyword evidence="10" id="KW-0479">Metal-binding</keyword>
<keyword evidence="3 10" id="KW-0812">Transmembrane</keyword>
<dbReference type="GO" id="GO:0005886">
    <property type="term" value="C:plasma membrane"/>
    <property type="evidence" value="ECO:0007669"/>
    <property type="project" value="UniProtKB-SubCell"/>
</dbReference>
<keyword evidence="2 10" id="KW-1003">Cell membrane</keyword>
<accession>A0A2S3ZVN5</accession>
<gene>
    <name evidence="10" type="primary">fluC</name>
    <name evidence="10" type="synonym">crcB</name>
    <name evidence="11" type="ORF">CVS27_13440</name>
</gene>
<reference evidence="11 12" key="1">
    <citation type="submission" date="2018-01" db="EMBL/GenBank/DDBJ databases">
        <title>Arthrobacter sp. nov., from glaciers in China.</title>
        <authorList>
            <person name="Liu Q."/>
            <person name="Xin Y.-H."/>
        </authorList>
    </citation>
    <scope>NUCLEOTIDE SEQUENCE [LARGE SCALE GENOMIC DNA]</scope>
    <source>
        <strain evidence="11 12">HLT2-12-2</strain>
    </source>
</reference>
<feature type="binding site" evidence="10">
    <location>
        <position position="82"/>
    </location>
    <ligand>
        <name>Na(+)</name>
        <dbReference type="ChEBI" id="CHEBI:29101"/>
        <note>structural</note>
    </ligand>
</feature>
<evidence type="ECO:0000256" key="7">
    <source>
        <dbReference type="ARBA" id="ARBA00035120"/>
    </source>
</evidence>
<evidence type="ECO:0000256" key="1">
    <source>
        <dbReference type="ARBA" id="ARBA00004651"/>
    </source>
</evidence>
<comment type="subcellular location">
    <subcellularLocation>
        <location evidence="1 10">Cell membrane</location>
        <topology evidence="1 10">Multi-pass membrane protein</topology>
    </subcellularLocation>
</comment>
<dbReference type="GO" id="GO:0062054">
    <property type="term" value="F:fluoride channel activity"/>
    <property type="evidence" value="ECO:0007669"/>
    <property type="project" value="UniProtKB-UniRule"/>
</dbReference>